<dbReference type="InterPro" id="IPR002478">
    <property type="entry name" value="PUA"/>
</dbReference>
<dbReference type="PANTHER" id="PTHR22798">
    <property type="entry name" value="MCT-1 PROTEIN"/>
    <property type="match status" value="1"/>
</dbReference>
<dbReference type="InterPro" id="IPR004521">
    <property type="entry name" value="Uncharacterised_CHP00451"/>
</dbReference>
<evidence type="ECO:0000313" key="7">
    <source>
        <dbReference type="Proteomes" id="UP000024635"/>
    </source>
</evidence>
<dbReference type="GO" id="GO:0001731">
    <property type="term" value="P:formation of translation preinitiation complex"/>
    <property type="evidence" value="ECO:0007669"/>
    <property type="project" value="TreeGrafter"/>
</dbReference>
<reference evidence="7" key="1">
    <citation type="journal article" date="2015" name="Nat. Genet.">
        <title>The genome and transcriptome of the zoonotic hookworm Ancylostoma ceylanicum identify infection-specific gene families.</title>
        <authorList>
            <person name="Schwarz E.M."/>
            <person name="Hu Y."/>
            <person name="Antoshechkin I."/>
            <person name="Miller M.M."/>
            <person name="Sternberg P.W."/>
            <person name="Aroian R.V."/>
        </authorList>
    </citation>
    <scope>NUCLEOTIDE SEQUENCE</scope>
    <source>
        <strain evidence="7">HY135</strain>
    </source>
</reference>
<dbReference type="GO" id="GO:0005737">
    <property type="term" value="C:cytoplasm"/>
    <property type="evidence" value="ECO:0007669"/>
    <property type="project" value="UniProtKB-SubCell"/>
</dbReference>
<evidence type="ECO:0000259" key="4">
    <source>
        <dbReference type="Pfam" id="PF01472"/>
    </source>
</evidence>
<dbReference type="PROSITE" id="PS50890">
    <property type="entry name" value="PUA"/>
    <property type="match status" value="1"/>
</dbReference>
<evidence type="ECO:0000313" key="6">
    <source>
        <dbReference type="EMBL" id="EYB81041.1"/>
    </source>
</evidence>
<comment type="similarity">
    <text evidence="2">Belongs to the MCTS1 family.</text>
</comment>
<dbReference type="CDD" id="cd11609">
    <property type="entry name" value="MCT1_N"/>
    <property type="match status" value="1"/>
</dbReference>
<name>A0A016RRZ8_9BILA</name>
<dbReference type="InterPro" id="IPR015947">
    <property type="entry name" value="PUA-like_sf"/>
</dbReference>
<dbReference type="EMBL" id="JARK01001730">
    <property type="protein sequence ID" value="EYB81041.1"/>
    <property type="molecule type" value="Genomic_DNA"/>
</dbReference>
<gene>
    <name evidence="6" type="primary">Acey_s0394.g634</name>
    <name evidence="6" type="synonym">Acey-C11D2.7</name>
    <name evidence="6" type="ORF">Y032_0394g634</name>
</gene>
<feature type="domain" description="Pre-PUA" evidence="5">
    <location>
        <begin position="45"/>
        <end position="117"/>
    </location>
</feature>
<keyword evidence="7" id="KW-1185">Reference proteome</keyword>
<keyword evidence="3" id="KW-0963">Cytoplasm</keyword>
<organism evidence="6 7">
    <name type="scientific">Ancylostoma ceylanicum</name>
    <dbReference type="NCBI Taxonomy" id="53326"/>
    <lineage>
        <taxon>Eukaryota</taxon>
        <taxon>Metazoa</taxon>
        <taxon>Ecdysozoa</taxon>
        <taxon>Nematoda</taxon>
        <taxon>Chromadorea</taxon>
        <taxon>Rhabditida</taxon>
        <taxon>Rhabditina</taxon>
        <taxon>Rhabditomorpha</taxon>
        <taxon>Strongyloidea</taxon>
        <taxon>Ancylostomatidae</taxon>
        <taxon>Ancylostomatinae</taxon>
        <taxon>Ancylostoma</taxon>
    </lineage>
</organism>
<dbReference type="Gene3D" id="3.10.400.20">
    <property type="match status" value="1"/>
</dbReference>
<dbReference type="Proteomes" id="UP000024635">
    <property type="component" value="Unassembled WGS sequence"/>
</dbReference>
<dbReference type="Pfam" id="PF01472">
    <property type="entry name" value="PUA"/>
    <property type="match status" value="1"/>
</dbReference>
<comment type="subcellular location">
    <subcellularLocation>
        <location evidence="1">Cytoplasm</location>
    </subcellularLocation>
</comment>
<dbReference type="Pfam" id="PF17832">
    <property type="entry name" value="Pre-PUA"/>
    <property type="match status" value="1"/>
</dbReference>
<dbReference type="PANTHER" id="PTHR22798:SF0">
    <property type="entry name" value="MALIGNANT T-CELL-AMPLIFIED SEQUENCE 1"/>
    <property type="match status" value="1"/>
</dbReference>
<proteinExistence type="inferred from homology"/>
<dbReference type="SUPFAM" id="SSF88697">
    <property type="entry name" value="PUA domain-like"/>
    <property type="match status" value="1"/>
</dbReference>
<evidence type="ECO:0000256" key="2">
    <source>
        <dbReference type="ARBA" id="ARBA00008955"/>
    </source>
</evidence>
<dbReference type="InterPro" id="IPR016437">
    <property type="entry name" value="MCT-1/Tma20"/>
</dbReference>
<comment type="caution">
    <text evidence="6">The sequence shown here is derived from an EMBL/GenBank/DDBJ whole genome shotgun (WGS) entry which is preliminary data.</text>
</comment>
<protein>
    <submittedName>
        <fullName evidence="6">Uncharacterized protein</fullName>
    </submittedName>
</protein>
<dbReference type="InterPro" id="IPR041366">
    <property type="entry name" value="Pre-PUA"/>
</dbReference>
<dbReference type="GO" id="GO:0003723">
    <property type="term" value="F:RNA binding"/>
    <property type="evidence" value="ECO:0007669"/>
    <property type="project" value="InterPro"/>
</dbReference>
<dbReference type="CDD" id="cd21155">
    <property type="entry name" value="PUA_MCTS-1-like"/>
    <property type="match status" value="1"/>
</dbReference>
<dbReference type="AlphaFoldDB" id="A0A016RRZ8"/>
<evidence type="ECO:0000256" key="1">
    <source>
        <dbReference type="ARBA" id="ARBA00004496"/>
    </source>
</evidence>
<evidence type="ECO:0000259" key="5">
    <source>
        <dbReference type="Pfam" id="PF17832"/>
    </source>
</evidence>
<dbReference type="NCBIfam" id="TIGR00451">
    <property type="entry name" value="unchar_dom_2"/>
    <property type="match status" value="1"/>
</dbReference>
<sequence>MFKKFDEKEDITGATQLKSSIQVGSSLCSLLSQRVLIYNGEKLSKFSIQKGIRNKIIELYPHIEPYLLDILPKKENFKLIKCKDHVELLADHNGVVQFLKTRNTDWIPTLRLLHKYPFMMPHQQARLTSPGAKMTPGVPAEAVVAVMAEGKQHALAIGQMKMSSEEIQSVNKGIGIENVHYLTDGLWRLAEKPIN</sequence>
<feature type="domain" description="PUA" evidence="4">
    <location>
        <begin position="125"/>
        <end position="182"/>
    </location>
</feature>
<accession>A0A016RRZ8</accession>
<evidence type="ECO:0000256" key="3">
    <source>
        <dbReference type="ARBA" id="ARBA00022490"/>
    </source>
</evidence>
<dbReference type="OrthoDB" id="10249667at2759"/>